<dbReference type="InterPro" id="IPR006564">
    <property type="entry name" value="Znf_PMZ"/>
</dbReference>
<feature type="domain" description="SWIM-type" evidence="8">
    <location>
        <begin position="287"/>
        <end position="323"/>
    </location>
</feature>
<gene>
    <name evidence="9" type="ORF">C5167_013339</name>
</gene>
<dbReference type="Pfam" id="PF10551">
    <property type="entry name" value="MULE"/>
    <property type="match status" value="1"/>
</dbReference>
<dbReference type="STRING" id="3469.A0A4Y7J211"/>
<dbReference type="AlphaFoldDB" id="A0A4Y7J211"/>
<dbReference type="SMART" id="SM00575">
    <property type="entry name" value="ZnF_PMZ"/>
    <property type="match status" value="1"/>
</dbReference>
<proteinExistence type="inferred from homology"/>
<comment type="function">
    <text evidence="6">Putative transcription activator involved in regulating light control of development.</text>
</comment>
<evidence type="ECO:0000256" key="2">
    <source>
        <dbReference type="ARBA" id="ARBA00022723"/>
    </source>
</evidence>
<protein>
    <recommendedName>
        <fullName evidence="6">Protein FAR1-RELATED SEQUENCE</fullName>
    </recommendedName>
</protein>
<dbReference type="EMBL" id="CM010717">
    <property type="protein sequence ID" value="RZC54486.1"/>
    <property type="molecule type" value="Genomic_DNA"/>
</dbReference>
<feature type="region of interest" description="Disordered" evidence="7">
    <location>
        <begin position="440"/>
        <end position="548"/>
    </location>
</feature>
<dbReference type="Gramene" id="RZC54486">
    <property type="protein sequence ID" value="RZC54486"/>
    <property type="gene ID" value="C5167_013339"/>
</dbReference>
<dbReference type="PANTHER" id="PTHR31669">
    <property type="entry name" value="PROTEIN FAR1-RELATED SEQUENCE 10-RELATED"/>
    <property type="match status" value="1"/>
</dbReference>
<evidence type="ECO:0000313" key="10">
    <source>
        <dbReference type="Proteomes" id="UP000316621"/>
    </source>
</evidence>
<keyword evidence="3 5" id="KW-0863">Zinc-finger</keyword>
<evidence type="ECO:0000256" key="1">
    <source>
        <dbReference type="ARBA" id="ARBA00005889"/>
    </source>
</evidence>
<evidence type="ECO:0000256" key="7">
    <source>
        <dbReference type="SAM" id="MobiDB-lite"/>
    </source>
</evidence>
<accession>A0A4Y7J211</accession>
<dbReference type="InterPro" id="IPR031052">
    <property type="entry name" value="FHY3/FAR1"/>
</dbReference>
<keyword evidence="6" id="KW-0539">Nucleus</keyword>
<keyword evidence="2 6" id="KW-0479">Metal-binding</keyword>
<comment type="subcellular location">
    <subcellularLocation>
        <location evidence="6">Nucleus</location>
    </subcellularLocation>
</comment>
<dbReference type="Proteomes" id="UP000316621">
    <property type="component" value="Chromosome 3"/>
</dbReference>
<keyword evidence="4 6" id="KW-0862">Zinc</keyword>
<dbReference type="GO" id="GO:0006355">
    <property type="term" value="P:regulation of DNA-templated transcription"/>
    <property type="evidence" value="ECO:0007669"/>
    <property type="project" value="UniProtKB-UniRule"/>
</dbReference>
<reference evidence="9 10" key="1">
    <citation type="journal article" date="2018" name="Science">
        <title>The opium poppy genome and morphinan production.</title>
        <authorList>
            <person name="Guo L."/>
            <person name="Winzer T."/>
            <person name="Yang X."/>
            <person name="Li Y."/>
            <person name="Ning Z."/>
            <person name="He Z."/>
            <person name="Teodor R."/>
            <person name="Lu Y."/>
            <person name="Bowser T.A."/>
            <person name="Graham I.A."/>
            <person name="Ye K."/>
        </authorList>
    </citation>
    <scope>NUCLEOTIDE SEQUENCE [LARGE SCALE GENOMIC DNA]</scope>
    <source>
        <strain evidence="10">cv. HN1</strain>
        <tissue evidence="9">Leaves</tissue>
    </source>
</reference>
<dbReference type="InterPro" id="IPR018289">
    <property type="entry name" value="MULE_transposase_dom"/>
</dbReference>
<evidence type="ECO:0000313" key="9">
    <source>
        <dbReference type="EMBL" id="RZC54486.1"/>
    </source>
</evidence>
<evidence type="ECO:0000256" key="3">
    <source>
        <dbReference type="ARBA" id="ARBA00022771"/>
    </source>
</evidence>
<dbReference type="PROSITE" id="PS50966">
    <property type="entry name" value="ZF_SWIM"/>
    <property type="match status" value="1"/>
</dbReference>
<name>A0A4Y7J211_PAPSO</name>
<dbReference type="Pfam" id="PF04434">
    <property type="entry name" value="SWIM"/>
    <property type="match status" value="1"/>
</dbReference>
<evidence type="ECO:0000259" key="8">
    <source>
        <dbReference type="PROSITE" id="PS50966"/>
    </source>
</evidence>
<sequence>MDYYYFGDVVCFDPTYSTNKYDMPFVPIVGVNHHYQTVLFGGALLYYESEDSFEWVMKTWMRAMHGKAPKVILTDQESAIGGAIAHVLPGTRHRYCLWHICRNAMKNLSNVSKEFVSEFNNCLYGYETVEQFELGWATMLKNHNLDKNKWLSTLYNKREHWASVYTRNVFCADMYTTQRSESINSYFDGFLRRDMPLCEFVRQYVRAVVARREAKNNMDYETIYTKPVLRFRMCIEEDATLVYTKIIFTKFQEQLTECFSYSHERVNKSGTLSTYQVSRVGYAHKHRTVIFDSFNKSAQCSCLLYEFAGYLCRHILKVFVVENVQNLPTQHVLKRWTKDAKFGPVVFDQGEEIVVDCQDMVTVRYNKLCQDAINIAVKGSTSISVYNVAVQALHKALKEIEEAIKSSQVNPDGQPDVTQYEDITRQEEIVENRPNFRRPLKEPLIVKRKGKPGRRKSWVDALNRKPKNKETKGKRGSGSSPRLPAVELEIANSQDKQPRKRKKNKSVALVNTNSQDKNKRKEKKSSNKGSFTEISSHQPENADIRHQPNEIDLNIDLTGHSWIPPREKPRFLKNDDAGIIDMLPSKPTFITDDGRQMLAIKKN</sequence>
<dbReference type="PANTHER" id="PTHR31669:SF179">
    <property type="entry name" value="PROTEIN FAR1-RELATED SEQUENCE 5"/>
    <property type="match status" value="1"/>
</dbReference>
<evidence type="ECO:0000256" key="6">
    <source>
        <dbReference type="RuleBase" id="RU367018"/>
    </source>
</evidence>
<evidence type="ECO:0000256" key="5">
    <source>
        <dbReference type="PROSITE-ProRule" id="PRU00325"/>
    </source>
</evidence>
<dbReference type="GO" id="GO:0005634">
    <property type="term" value="C:nucleus"/>
    <property type="evidence" value="ECO:0007669"/>
    <property type="project" value="UniProtKB-SubCell"/>
</dbReference>
<feature type="compositionally biased region" description="Basic residues" evidence="7">
    <location>
        <begin position="446"/>
        <end position="456"/>
    </location>
</feature>
<evidence type="ECO:0000256" key="4">
    <source>
        <dbReference type="ARBA" id="ARBA00022833"/>
    </source>
</evidence>
<keyword evidence="10" id="KW-1185">Reference proteome</keyword>
<dbReference type="OMA" id="FNQEMAA"/>
<organism evidence="9 10">
    <name type="scientific">Papaver somniferum</name>
    <name type="common">Opium poppy</name>
    <dbReference type="NCBI Taxonomy" id="3469"/>
    <lineage>
        <taxon>Eukaryota</taxon>
        <taxon>Viridiplantae</taxon>
        <taxon>Streptophyta</taxon>
        <taxon>Embryophyta</taxon>
        <taxon>Tracheophyta</taxon>
        <taxon>Spermatophyta</taxon>
        <taxon>Magnoliopsida</taxon>
        <taxon>Ranunculales</taxon>
        <taxon>Papaveraceae</taxon>
        <taxon>Papaveroideae</taxon>
        <taxon>Papaver</taxon>
    </lineage>
</organism>
<comment type="similarity">
    <text evidence="1 6">Belongs to the FHY3/FAR1 family.</text>
</comment>
<dbReference type="GO" id="GO:0008270">
    <property type="term" value="F:zinc ion binding"/>
    <property type="evidence" value="ECO:0007669"/>
    <property type="project" value="UniProtKB-UniRule"/>
</dbReference>
<dbReference type="InterPro" id="IPR007527">
    <property type="entry name" value="Znf_SWIM"/>
</dbReference>